<accession>A0ABZ2IUJ6</accession>
<evidence type="ECO:0000313" key="3">
    <source>
        <dbReference type="Proteomes" id="UP001385389"/>
    </source>
</evidence>
<proteinExistence type="predicted"/>
<feature type="signal peptide" evidence="1">
    <location>
        <begin position="1"/>
        <end position="18"/>
    </location>
</feature>
<evidence type="ECO:0000256" key="1">
    <source>
        <dbReference type="SAM" id="SignalP"/>
    </source>
</evidence>
<protein>
    <recommendedName>
        <fullName evidence="4">Lipoprotein</fullName>
    </recommendedName>
</protein>
<evidence type="ECO:0000313" key="2">
    <source>
        <dbReference type="EMBL" id="WWX22360.1"/>
    </source>
</evidence>
<dbReference type="PROSITE" id="PS51257">
    <property type="entry name" value="PROKAR_LIPOPROTEIN"/>
    <property type="match status" value="1"/>
</dbReference>
<feature type="chain" id="PRO_5045742135" description="Lipoprotein" evidence="1">
    <location>
        <begin position="19"/>
        <end position="139"/>
    </location>
</feature>
<keyword evidence="1" id="KW-0732">Signal</keyword>
<gene>
    <name evidence="2" type="ORF">V8V93_18200</name>
</gene>
<name>A0ABZ2IUJ6_9BACT</name>
<evidence type="ECO:0008006" key="4">
    <source>
        <dbReference type="Google" id="ProtNLM"/>
    </source>
</evidence>
<dbReference type="RefSeq" id="WP_338668053.1">
    <property type="nucleotide sequence ID" value="NZ_CP146609.1"/>
</dbReference>
<reference evidence="2 3" key="1">
    <citation type="submission" date="2024-03" db="EMBL/GenBank/DDBJ databases">
        <title>Phenotype and Genome Characterization of a Sulfate-Reducing Bacterium Pseudodesulfovibrio sp. strain 5S69, isolated from Petroleum Reservoir in Tatarstan (Russia).</title>
        <authorList>
            <person name="Bidzhieva S.K."/>
            <person name="Kadnikov V."/>
            <person name="Tourova T.P."/>
            <person name="Samigullina S.R."/>
            <person name="Sokolova D.S."/>
            <person name="Poltaraus A.B."/>
            <person name="Avtukh A.N."/>
            <person name="Tereshina V.M."/>
            <person name="Mardanov A.V."/>
            <person name="Nazina T.N."/>
        </authorList>
    </citation>
    <scope>NUCLEOTIDE SEQUENCE [LARGE SCALE GENOMIC DNA]</scope>
    <source>
        <strain evidence="2 3">5S69</strain>
    </source>
</reference>
<dbReference type="EMBL" id="CP146609">
    <property type="protein sequence ID" value="WWX22360.1"/>
    <property type="molecule type" value="Genomic_DNA"/>
</dbReference>
<dbReference type="Proteomes" id="UP001385389">
    <property type="component" value="Chromosome"/>
</dbReference>
<organism evidence="2 3">
    <name type="scientific">Pseudodesulfovibrio methanolicus</name>
    <dbReference type="NCBI Taxonomy" id="3126690"/>
    <lineage>
        <taxon>Bacteria</taxon>
        <taxon>Pseudomonadati</taxon>
        <taxon>Thermodesulfobacteriota</taxon>
        <taxon>Desulfovibrionia</taxon>
        <taxon>Desulfovibrionales</taxon>
        <taxon>Desulfovibrionaceae</taxon>
    </lineage>
</organism>
<keyword evidence="3" id="KW-1185">Reference proteome</keyword>
<sequence>MKRIIALILLALSMTACGAGTITTHQLKAEPFKYRILTVDEPYNEAYNRLLAGIADGAVPPLNTLRPMPTNIDPQTKTAWWSANNFIRVEFEPVDDAHSKVHIWEGMNGFTKMTDEMVMLFAPVTASIQGVVPQAGADS</sequence>